<dbReference type="PROSITE" id="PS00802">
    <property type="entry name" value="TRANSKETOLASE_2"/>
    <property type="match status" value="1"/>
</dbReference>
<dbReference type="Pfam" id="PF02779">
    <property type="entry name" value="Transket_pyr"/>
    <property type="match status" value="1"/>
</dbReference>
<comment type="function">
    <text evidence="10">Catalyzes the acyloin condensation reaction between C atoms 2 and 3 of pyruvate and glyceraldehyde 3-phosphate to yield 1-deoxy-D-xylulose-5-phosphate (DXP).</text>
</comment>
<feature type="binding site" evidence="10">
    <location>
        <begin position="143"/>
        <end position="144"/>
    </location>
    <ligand>
        <name>thiamine diphosphate</name>
        <dbReference type="ChEBI" id="CHEBI:58937"/>
    </ligand>
</feature>
<feature type="binding site" evidence="10">
    <location>
        <position position="70"/>
    </location>
    <ligand>
        <name>thiamine diphosphate</name>
        <dbReference type="ChEBI" id="CHEBI:58937"/>
    </ligand>
</feature>
<keyword evidence="7 10" id="KW-0784">Thiamine biosynthesis</keyword>
<gene>
    <name evidence="10" type="primary">dxs</name>
    <name evidence="12" type="ORF">IAC74_04925</name>
</gene>
<sequence length="627" mass="68535">MEQIESPADLKKMNRRELDALAAQIRQFLIESVSKTGGHLASNLGVVELTIALHRVFNLPEDKIVFDVGHQSYVHKILTGRMGQFSTLRQEGGLSGFPKTSESEYDAFNTGHSSTSISAALGLARARDLKGQSYKVVALIGDGALTGGLAYEAINDAGHAENDLIVVLNDNEMSIGKNVGGISEYLSRIRTRPSYFKLKSATETALEKLPFGESIVEFLRRIKDGLKQTFMQQNIFEDLGFTYLGPVDGHDIGRMEKMFEHAKNTKGPVLVHVCTKKGHGYQPAEAKPQTFHGISRFDIASGEVIRDKVTADYSAIFGRHLLRLAKDNEKIVAISPAMASGSGLLPFARSFPKRFFDVGICEAHAVTSAAGLAIGGFIPVVAIYSSFLQRAYDQIIHDVALQNLHVVFCIDRAGVVGDDGETHQGVFDIAFMSQIPNMAVLAPASFYELEHMLKYAVLKHKGPICIRYPRGREQYKGTQVKFVFGKSELISEGGDVTIVAVGNLVRYAAQAAQELLRQGIFAEVVNVRTVVPLDKETILRSVRKTGDVLVLEDGVARGGVGDMVARLLIENGVTANFEGRGYDEFVAQAKVARIHEKYGLDTAAICKWAVQAAEKKRGYQLGKKAQS</sequence>
<dbReference type="PANTHER" id="PTHR43322:SF5">
    <property type="entry name" value="1-DEOXY-D-XYLULOSE-5-PHOSPHATE SYNTHASE, CHLOROPLASTIC"/>
    <property type="match status" value="1"/>
</dbReference>
<feature type="binding site" evidence="10">
    <location>
        <position position="362"/>
    </location>
    <ligand>
        <name>thiamine diphosphate</name>
        <dbReference type="ChEBI" id="CHEBI:58937"/>
    </ligand>
</feature>
<keyword evidence="8 10" id="KW-0786">Thiamine pyrophosphate</keyword>
<evidence type="ECO:0000256" key="4">
    <source>
        <dbReference type="ARBA" id="ARBA00022679"/>
    </source>
</evidence>
<dbReference type="AlphaFoldDB" id="A0A9D1NGV7"/>
<dbReference type="NCBIfam" id="TIGR00204">
    <property type="entry name" value="dxs"/>
    <property type="match status" value="1"/>
</dbReference>
<feature type="binding site" evidence="10">
    <location>
        <position position="281"/>
    </location>
    <ligand>
        <name>thiamine diphosphate</name>
        <dbReference type="ChEBI" id="CHEBI:58937"/>
    </ligand>
</feature>
<dbReference type="GO" id="GO:0016114">
    <property type="term" value="P:terpenoid biosynthetic process"/>
    <property type="evidence" value="ECO:0007669"/>
    <property type="project" value="UniProtKB-UniRule"/>
</dbReference>
<evidence type="ECO:0000256" key="7">
    <source>
        <dbReference type="ARBA" id="ARBA00022977"/>
    </source>
</evidence>
<evidence type="ECO:0000256" key="3">
    <source>
        <dbReference type="ARBA" id="ARBA00011738"/>
    </source>
</evidence>
<feature type="binding site" evidence="10">
    <location>
        <begin position="111"/>
        <end position="113"/>
    </location>
    <ligand>
        <name>thiamine diphosphate</name>
        <dbReference type="ChEBI" id="CHEBI:58937"/>
    </ligand>
</feature>
<keyword evidence="4 10" id="KW-0808">Transferase</keyword>
<dbReference type="Gene3D" id="3.40.50.970">
    <property type="match status" value="2"/>
</dbReference>
<feature type="domain" description="Transketolase-like pyrimidine-binding" evidence="11">
    <location>
        <begin position="311"/>
        <end position="475"/>
    </location>
</feature>
<comment type="cofactor">
    <cofactor evidence="10">
        <name>Mg(2+)</name>
        <dbReference type="ChEBI" id="CHEBI:18420"/>
    </cofactor>
    <text evidence="10">Binds 1 Mg(2+) ion per subunit.</text>
</comment>
<dbReference type="GO" id="GO:0009228">
    <property type="term" value="P:thiamine biosynthetic process"/>
    <property type="evidence" value="ECO:0007669"/>
    <property type="project" value="UniProtKB-UniRule"/>
</dbReference>
<accession>A0A9D1NGV7</accession>
<keyword evidence="9 10" id="KW-0414">Isoprene biosynthesis</keyword>
<dbReference type="PROSITE" id="PS00801">
    <property type="entry name" value="TRANSKETOLASE_1"/>
    <property type="match status" value="1"/>
</dbReference>
<dbReference type="InterPro" id="IPR009014">
    <property type="entry name" value="Transketo_C/PFOR_II"/>
</dbReference>
<feature type="binding site" evidence="10">
    <location>
        <position position="142"/>
    </location>
    <ligand>
        <name>Mg(2+)</name>
        <dbReference type="ChEBI" id="CHEBI:18420"/>
    </ligand>
</feature>
<dbReference type="InterPro" id="IPR049557">
    <property type="entry name" value="Transketolase_CS"/>
</dbReference>
<dbReference type="HAMAP" id="MF_00315">
    <property type="entry name" value="DXP_synth"/>
    <property type="match status" value="1"/>
</dbReference>
<dbReference type="GO" id="GO:0000287">
    <property type="term" value="F:magnesium ion binding"/>
    <property type="evidence" value="ECO:0007669"/>
    <property type="project" value="UniProtKB-UniRule"/>
</dbReference>
<evidence type="ECO:0000259" key="11">
    <source>
        <dbReference type="SMART" id="SM00861"/>
    </source>
</evidence>
<dbReference type="Pfam" id="PF13292">
    <property type="entry name" value="DXP_synthase_N"/>
    <property type="match status" value="1"/>
</dbReference>
<dbReference type="InterPro" id="IPR005475">
    <property type="entry name" value="Transketolase-like_Pyr-bd"/>
</dbReference>
<keyword evidence="6 10" id="KW-0460">Magnesium</keyword>
<comment type="cofactor">
    <cofactor evidence="10">
        <name>thiamine diphosphate</name>
        <dbReference type="ChEBI" id="CHEBI:58937"/>
    </cofactor>
    <text evidence="10">Binds 1 thiamine pyrophosphate per subunit.</text>
</comment>
<dbReference type="InterPro" id="IPR033248">
    <property type="entry name" value="Transketolase_C"/>
</dbReference>
<dbReference type="Pfam" id="PF02780">
    <property type="entry name" value="Transketolase_C"/>
    <property type="match status" value="1"/>
</dbReference>
<keyword evidence="5 10" id="KW-0479">Metal-binding</keyword>
<organism evidence="12 13">
    <name type="scientific">Candidatus Aphodoplasma excrementigallinarum</name>
    <dbReference type="NCBI Taxonomy" id="2840673"/>
    <lineage>
        <taxon>Bacteria</taxon>
        <taxon>Bacillati</taxon>
        <taxon>Bacillota</taxon>
        <taxon>Clostridia</taxon>
        <taxon>Eubacteriales</taxon>
        <taxon>Candidatus Aphodoplasma</taxon>
    </lineage>
</organism>
<evidence type="ECO:0000313" key="13">
    <source>
        <dbReference type="Proteomes" id="UP000886743"/>
    </source>
</evidence>
<dbReference type="InterPro" id="IPR020826">
    <property type="entry name" value="Transketolase_BS"/>
</dbReference>
<name>A0A9D1NGV7_9FIRM</name>
<comment type="subunit">
    <text evidence="3 10">Homodimer.</text>
</comment>
<evidence type="ECO:0000313" key="12">
    <source>
        <dbReference type="EMBL" id="HIV02897.1"/>
    </source>
</evidence>
<dbReference type="CDD" id="cd07033">
    <property type="entry name" value="TPP_PYR_DXS_TK_like"/>
    <property type="match status" value="1"/>
</dbReference>
<protein>
    <recommendedName>
        <fullName evidence="10">1-deoxy-D-xylulose-5-phosphate synthase</fullName>
        <ecNumber evidence="10">2.2.1.7</ecNumber>
    </recommendedName>
    <alternativeName>
        <fullName evidence="10">1-deoxyxylulose-5-phosphate synthase</fullName>
        <shortName evidence="10">DXP synthase</shortName>
        <shortName evidence="10">DXPS</shortName>
    </alternativeName>
</protein>
<dbReference type="Proteomes" id="UP000886743">
    <property type="component" value="Unassembled WGS sequence"/>
</dbReference>
<evidence type="ECO:0000256" key="1">
    <source>
        <dbReference type="ARBA" id="ARBA00004980"/>
    </source>
</evidence>
<dbReference type="GO" id="GO:0005829">
    <property type="term" value="C:cytosol"/>
    <property type="evidence" value="ECO:0007669"/>
    <property type="project" value="TreeGrafter"/>
</dbReference>
<dbReference type="EMBL" id="DVOF01000142">
    <property type="protein sequence ID" value="HIV02897.1"/>
    <property type="molecule type" value="Genomic_DNA"/>
</dbReference>
<dbReference type="NCBIfam" id="NF003933">
    <property type="entry name" value="PRK05444.2-2"/>
    <property type="match status" value="1"/>
</dbReference>
<proteinExistence type="inferred from homology"/>
<dbReference type="SUPFAM" id="SSF52922">
    <property type="entry name" value="TK C-terminal domain-like"/>
    <property type="match status" value="1"/>
</dbReference>
<dbReference type="CDD" id="cd02007">
    <property type="entry name" value="TPP_DXS"/>
    <property type="match status" value="1"/>
</dbReference>
<dbReference type="Gene3D" id="3.40.50.920">
    <property type="match status" value="1"/>
</dbReference>
<evidence type="ECO:0000256" key="2">
    <source>
        <dbReference type="ARBA" id="ARBA00011081"/>
    </source>
</evidence>
<reference evidence="12" key="2">
    <citation type="journal article" date="2021" name="PeerJ">
        <title>Extensive microbial diversity within the chicken gut microbiome revealed by metagenomics and culture.</title>
        <authorList>
            <person name="Gilroy R."/>
            <person name="Ravi A."/>
            <person name="Getino M."/>
            <person name="Pursley I."/>
            <person name="Horton D.L."/>
            <person name="Alikhan N.F."/>
            <person name="Baker D."/>
            <person name="Gharbi K."/>
            <person name="Hall N."/>
            <person name="Watson M."/>
            <person name="Adriaenssens E.M."/>
            <person name="Foster-Nyarko E."/>
            <person name="Jarju S."/>
            <person name="Secka A."/>
            <person name="Antonio M."/>
            <person name="Oren A."/>
            <person name="Chaudhuri R.R."/>
            <person name="La Ragione R."/>
            <person name="Hildebrand F."/>
            <person name="Pallen M.J."/>
        </authorList>
    </citation>
    <scope>NUCLEOTIDE SEQUENCE</scope>
    <source>
        <strain evidence="12">4920</strain>
    </source>
</reference>
<evidence type="ECO:0000256" key="5">
    <source>
        <dbReference type="ARBA" id="ARBA00022723"/>
    </source>
</evidence>
<evidence type="ECO:0000256" key="9">
    <source>
        <dbReference type="ARBA" id="ARBA00023229"/>
    </source>
</evidence>
<comment type="similarity">
    <text evidence="2 10">Belongs to the transketolase family. DXPS subfamily.</text>
</comment>
<dbReference type="GO" id="GO:0019288">
    <property type="term" value="P:isopentenyl diphosphate biosynthetic process, methylerythritol 4-phosphate pathway"/>
    <property type="evidence" value="ECO:0007669"/>
    <property type="project" value="TreeGrafter"/>
</dbReference>
<feature type="binding site" evidence="10">
    <location>
        <position position="171"/>
    </location>
    <ligand>
        <name>thiamine diphosphate</name>
        <dbReference type="ChEBI" id="CHEBI:58937"/>
    </ligand>
</feature>
<dbReference type="FunFam" id="3.40.50.970:FF:000005">
    <property type="entry name" value="1-deoxy-D-xylulose-5-phosphate synthase"/>
    <property type="match status" value="1"/>
</dbReference>
<dbReference type="GO" id="GO:0008661">
    <property type="term" value="F:1-deoxy-D-xylulose-5-phosphate synthase activity"/>
    <property type="evidence" value="ECO:0007669"/>
    <property type="project" value="UniProtKB-UniRule"/>
</dbReference>
<dbReference type="InterPro" id="IPR029061">
    <property type="entry name" value="THDP-binding"/>
</dbReference>
<comment type="catalytic activity">
    <reaction evidence="10">
        <text>D-glyceraldehyde 3-phosphate + pyruvate + H(+) = 1-deoxy-D-xylulose 5-phosphate + CO2</text>
        <dbReference type="Rhea" id="RHEA:12605"/>
        <dbReference type="ChEBI" id="CHEBI:15361"/>
        <dbReference type="ChEBI" id="CHEBI:15378"/>
        <dbReference type="ChEBI" id="CHEBI:16526"/>
        <dbReference type="ChEBI" id="CHEBI:57792"/>
        <dbReference type="ChEBI" id="CHEBI:59776"/>
        <dbReference type="EC" id="2.2.1.7"/>
    </reaction>
</comment>
<reference evidence="12" key="1">
    <citation type="submission" date="2020-10" db="EMBL/GenBank/DDBJ databases">
        <authorList>
            <person name="Gilroy R."/>
        </authorList>
    </citation>
    <scope>NUCLEOTIDE SEQUENCE</scope>
    <source>
        <strain evidence="12">4920</strain>
    </source>
</reference>
<dbReference type="PANTHER" id="PTHR43322">
    <property type="entry name" value="1-D-DEOXYXYLULOSE 5-PHOSPHATE SYNTHASE-RELATED"/>
    <property type="match status" value="1"/>
</dbReference>
<dbReference type="InterPro" id="IPR005477">
    <property type="entry name" value="Dxylulose-5-P_synthase"/>
</dbReference>
<feature type="binding site" evidence="10">
    <location>
        <position position="171"/>
    </location>
    <ligand>
        <name>Mg(2+)</name>
        <dbReference type="ChEBI" id="CHEBI:18420"/>
    </ligand>
</feature>
<dbReference type="GO" id="GO:0030976">
    <property type="term" value="F:thiamine pyrophosphate binding"/>
    <property type="evidence" value="ECO:0007669"/>
    <property type="project" value="UniProtKB-UniRule"/>
</dbReference>
<comment type="pathway">
    <text evidence="1 10">Metabolic intermediate biosynthesis; 1-deoxy-D-xylulose 5-phosphate biosynthesis; 1-deoxy-D-xylulose 5-phosphate from D-glyceraldehyde 3-phosphate and pyruvate: step 1/1.</text>
</comment>
<evidence type="ECO:0000256" key="8">
    <source>
        <dbReference type="ARBA" id="ARBA00023052"/>
    </source>
</evidence>
<dbReference type="SUPFAM" id="SSF52518">
    <property type="entry name" value="Thiamin diphosphate-binding fold (THDP-binding)"/>
    <property type="match status" value="2"/>
</dbReference>
<dbReference type="SMART" id="SM00861">
    <property type="entry name" value="Transket_pyr"/>
    <property type="match status" value="1"/>
</dbReference>
<evidence type="ECO:0000256" key="6">
    <source>
        <dbReference type="ARBA" id="ARBA00022842"/>
    </source>
</evidence>
<dbReference type="EC" id="2.2.1.7" evidence="10"/>
<comment type="caution">
    <text evidence="12">The sequence shown here is derived from an EMBL/GenBank/DDBJ whole genome shotgun (WGS) entry which is preliminary data.</text>
</comment>
<evidence type="ECO:0000256" key="10">
    <source>
        <dbReference type="HAMAP-Rule" id="MF_00315"/>
    </source>
</evidence>